<organism evidence="5">
    <name type="scientific">Tanacetum cinerariifolium</name>
    <name type="common">Dalmatian daisy</name>
    <name type="synonym">Chrysanthemum cinerariifolium</name>
    <dbReference type="NCBI Taxonomy" id="118510"/>
    <lineage>
        <taxon>Eukaryota</taxon>
        <taxon>Viridiplantae</taxon>
        <taxon>Streptophyta</taxon>
        <taxon>Embryophyta</taxon>
        <taxon>Tracheophyta</taxon>
        <taxon>Spermatophyta</taxon>
        <taxon>Magnoliopsida</taxon>
        <taxon>eudicotyledons</taxon>
        <taxon>Gunneridae</taxon>
        <taxon>Pentapetalae</taxon>
        <taxon>asterids</taxon>
        <taxon>campanulids</taxon>
        <taxon>Asterales</taxon>
        <taxon>Asteraceae</taxon>
        <taxon>Asteroideae</taxon>
        <taxon>Anthemideae</taxon>
        <taxon>Anthemidinae</taxon>
        <taxon>Tanacetum</taxon>
    </lineage>
</organism>
<evidence type="ECO:0000313" key="5">
    <source>
        <dbReference type="EMBL" id="GEU90745.1"/>
    </source>
</evidence>
<feature type="compositionally biased region" description="Basic and acidic residues" evidence="3">
    <location>
        <begin position="838"/>
        <end position="849"/>
    </location>
</feature>
<feature type="region of interest" description="Disordered" evidence="3">
    <location>
        <begin position="464"/>
        <end position="490"/>
    </location>
</feature>
<accession>A0A6L2P195</accession>
<feature type="domain" description="Integrase catalytic" evidence="4">
    <location>
        <begin position="520"/>
        <end position="690"/>
    </location>
</feature>
<proteinExistence type="predicted"/>
<dbReference type="InterPro" id="IPR012337">
    <property type="entry name" value="RNaseH-like_sf"/>
</dbReference>
<dbReference type="EMBL" id="BKCJ010010252">
    <property type="protein sequence ID" value="GEU90745.1"/>
    <property type="molecule type" value="Genomic_DNA"/>
</dbReference>
<dbReference type="InterPro" id="IPR057670">
    <property type="entry name" value="SH3_retrovirus"/>
</dbReference>
<dbReference type="Pfam" id="PF00665">
    <property type="entry name" value="rve"/>
    <property type="match status" value="1"/>
</dbReference>
<dbReference type="GO" id="GO:0015074">
    <property type="term" value="P:DNA integration"/>
    <property type="evidence" value="ECO:0007669"/>
    <property type="project" value="InterPro"/>
</dbReference>
<dbReference type="SUPFAM" id="SSF53098">
    <property type="entry name" value="Ribonuclease H-like"/>
    <property type="match status" value="1"/>
</dbReference>
<evidence type="ECO:0000256" key="2">
    <source>
        <dbReference type="ARBA" id="ARBA00022801"/>
    </source>
</evidence>
<dbReference type="Gene3D" id="3.30.420.10">
    <property type="entry name" value="Ribonuclease H-like superfamily/Ribonuclease H"/>
    <property type="match status" value="1"/>
</dbReference>
<feature type="compositionally biased region" description="Pro residues" evidence="3">
    <location>
        <begin position="1335"/>
        <end position="1348"/>
    </location>
</feature>
<keyword evidence="2" id="KW-0378">Hydrolase</keyword>
<feature type="compositionally biased region" description="Basic and acidic residues" evidence="3">
    <location>
        <begin position="1578"/>
        <end position="1591"/>
    </location>
</feature>
<dbReference type="CDD" id="cd09272">
    <property type="entry name" value="RNase_HI_RT_Ty1"/>
    <property type="match status" value="1"/>
</dbReference>
<feature type="region of interest" description="Disordered" evidence="3">
    <location>
        <begin position="838"/>
        <end position="915"/>
    </location>
</feature>
<dbReference type="Pfam" id="PF25597">
    <property type="entry name" value="SH3_retrovirus"/>
    <property type="match status" value="1"/>
</dbReference>
<gene>
    <name evidence="5" type="ORF">Tci_062723</name>
</gene>
<dbReference type="GO" id="GO:0003676">
    <property type="term" value="F:nucleic acid binding"/>
    <property type="evidence" value="ECO:0007669"/>
    <property type="project" value="InterPro"/>
</dbReference>
<evidence type="ECO:0000256" key="1">
    <source>
        <dbReference type="ARBA" id="ARBA00022723"/>
    </source>
</evidence>
<protein>
    <submittedName>
        <fullName evidence="5">Putative ribonuclease H-like domain-containing protein</fullName>
    </submittedName>
</protein>
<dbReference type="GO" id="GO:0016787">
    <property type="term" value="F:hydrolase activity"/>
    <property type="evidence" value="ECO:0007669"/>
    <property type="project" value="UniProtKB-KW"/>
</dbReference>
<comment type="caution">
    <text evidence="5">The sequence shown here is derived from an EMBL/GenBank/DDBJ whole genome shotgun (WGS) entry which is preliminary data.</text>
</comment>
<dbReference type="PANTHER" id="PTHR42648:SF32">
    <property type="entry name" value="RIBONUCLEASE H-LIKE DOMAIN, GAG-PRE-INTEGRASE DOMAIN PROTEIN-RELATED"/>
    <property type="match status" value="1"/>
</dbReference>
<dbReference type="PANTHER" id="PTHR42648">
    <property type="entry name" value="TRANSPOSASE, PUTATIVE-RELATED"/>
    <property type="match status" value="1"/>
</dbReference>
<dbReference type="PROSITE" id="PS50994">
    <property type="entry name" value="INTEGRASE"/>
    <property type="match status" value="1"/>
</dbReference>
<feature type="region of interest" description="Disordered" evidence="3">
    <location>
        <begin position="1569"/>
        <end position="1591"/>
    </location>
</feature>
<dbReference type="InterPro" id="IPR013103">
    <property type="entry name" value="RVT_2"/>
</dbReference>
<evidence type="ECO:0000259" key="4">
    <source>
        <dbReference type="PROSITE" id="PS50994"/>
    </source>
</evidence>
<evidence type="ECO:0000256" key="3">
    <source>
        <dbReference type="SAM" id="MobiDB-lite"/>
    </source>
</evidence>
<sequence length="1679" mass="188548">MVGRTVACIILMEIKTYCCWYKLMLLDNAADSRVIDGVVQPVAHTTAEQRLARKNELKDRGTLLMALPDKHLLKFNIHKDDKTLIEAIEKRFGGNKETKKVQKTLLKKQYKNFTGLSFESLDQIHGTLQKLINQLEILGESLSQEDINLKFLKAYLRNGGLIYEAEVKSSFSASTSTQNIAFVSSQNTDSTNELVSVVAGVSAASVKVRVSALPNVDTLSDAIISSFFASQSNSPQLNNDDLKQIDDDDLEEMDHKCFEFDVSMHASPIYDRYQSGEGYHVVPPPYTGTFMPPKLDLVFHDAPTVNETIPTAFNVELSTTKPNQDLSQSNRPSAFIEDWVSDSDNESEGEPMTAQKKPSFVQTTKHVKTPRPSVQAVEHPILAANLKTVIPKPKGYGNSRNRKAYFVCKSLTHLIKDYDYYEKKMVQPPARNHAQRVNPQHYARMTHPNPHRHDVPTTVLTRPAKTVRTKPHSPPRMTINHRPSPPTSNFPLKVTTVKAPKGNPHHALKDKGVIDSVCSRYMIGNMSYLTDFEEINGGYVAFGGNPKGGKITVVTDDYSRFTWVFFLATKDKTSPILKTFITGIENQLSLKGKIIRSDNGTKFRNQDLNQFCRIKGIKREFSVARTPQQNGIAERKNRTLIEAAKTMLADLLLPISFWAEAVNTACYVQNRVLVTKPHNKTPYELLLGRTPSIGFMRPFGCPMTILNTLDPLGKFDGKADKGFLVGYSVSSKAFRVFNSRTRIIQETLHINFLENKPNVAGSGPTWLFDIDTLTKSMNYQPVTAGNQPNPSTGIQEHFDAKKAGEENVQQYVLFPLWSSGSKDPQNTDGDATFEVKEPEFEVEKPESKVHVSPSSSAKTKKHDNKTKREAKGKIPAVGQISTNNTNTFSAAGPSNTTDSPTHGKSSYVDPSQYPDDPNMPALEDITYSDDKEDIGAEADFSNLETSITVSHIPTIRVHKDHPVTQIIGDLSLATQTRRMTWMVKDQEPKKVYQALKDPSWIEAMQEELPQLKMQKVWVLVDLPNGHTQKEGIDYEEVFVPVARIEAIRLFLAYAFFMGFMVYQMDVKSAFLYGTIEEEVYVCQPIGFEDPDYHDKVYKVVKALYELHQAPRACQDKYVAEILRKFGLNDGKSASTPIDTEKPLLKDPDGEDVEVHTYRSMIGSLMYLTSSRPDIMFAVCACAPFQVTPKASHLHAVKRIFRHLKGKLHLVLWYPKDSPFNLVAYSDSDYIGASLDRKSTTGGYQFLGCRLISWQCKKQTVVAISSTEAEYVAAASCYAQVLWIQNQLLDYGVGEDGRTAWNEFSSSMASAVICLATVADDVAADDVPVADVEPTPSSPTPATTLPPPQERGCIQTGRIIANLDVDKDVTLKEVEVEKNADVQGRLEESQAKVYHIDLKHADKVLSMQDDEPKPSELQEVIELVTTTKLMTEVVTATTTIDAAAPITATTITVAPSDARRRKGVVIRDPEETVTPSTIVHSKPKSKDKGKGIMVQEPKPLKKQAKIEQDEAYARELETELNKNINWDDVIEQMDYFKGMSYDAIHPIFENYFNSNVAFLEKSKEELEEEESRALKRKTKSSEEKADKKQKLDEEVEELKKHLQIMPNDEDDVYTEPTPLALKVPVVDYEIHTENNKTYYKIIRADGSHQLFLSFLSLLRNFNREDLEMLWQIVQERFASS</sequence>
<feature type="region of interest" description="Disordered" evidence="3">
    <location>
        <begin position="1330"/>
        <end position="1350"/>
    </location>
</feature>
<feature type="compositionally biased region" description="Polar residues" evidence="3">
    <location>
        <begin position="879"/>
        <end position="904"/>
    </location>
</feature>
<dbReference type="InterPro" id="IPR001584">
    <property type="entry name" value="Integrase_cat-core"/>
</dbReference>
<dbReference type="Pfam" id="PF07727">
    <property type="entry name" value="RVT_2"/>
    <property type="match status" value="1"/>
</dbReference>
<keyword evidence="1" id="KW-0479">Metal-binding</keyword>
<name>A0A6L2P195_TANCI</name>
<dbReference type="InterPro" id="IPR039537">
    <property type="entry name" value="Retrotran_Ty1/copia-like"/>
</dbReference>
<dbReference type="GO" id="GO:0046872">
    <property type="term" value="F:metal ion binding"/>
    <property type="evidence" value="ECO:0007669"/>
    <property type="project" value="UniProtKB-KW"/>
</dbReference>
<feature type="region of interest" description="Disordered" evidence="3">
    <location>
        <begin position="342"/>
        <end position="374"/>
    </location>
</feature>
<reference evidence="5" key="1">
    <citation type="journal article" date="2019" name="Sci. Rep.">
        <title>Draft genome of Tanacetum cinerariifolium, the natural source of mosquito coil.</title>
        <authorList>
            <person name="Yamashiro T."/>
            <person name="Shiraishi A."/>
            <person name="Satake H."/>
            <person name="Nakayama K."/>
        </authorList>
    </citation>
    <scope>NUCLEOTIDE SEQUENCE</scope>
</reference>
<dbReference type="InterPro" id="IPR036397">
    <property type="entry name" value="RNaseH_sf"/>
</dbReference>